<evidence type="ECO:0000313" key="4">
    <source>
        <dbReference type="EMBL" id="MFC3974902.1"/>
    </source>
</evidence>
<comment type="pathway">
    <text evidence="1">Cofactor biosynthesis; thiamine diphosphate biosynthesis.</text>
</comment>
<organism evidence="4 5">
    <name type="scientific">Belliella kenyensis</name>
    <dbReference type="NCBI Taxonomy" id="1472724"/>
    <lineage>
        <taxon>Bacteria</taxon>
        <taxon>Pseudomonadati</taxon>
        <taxon>Bacteroidota</taxon>
        <taxon>Cytophagia</taxon>
        <taxon>Cytophagales</taxon>
        <taxon>Cyclobacteriaceae</taxon>
        <taxon>Belliella</taxon>
    </lineage>
</organism>
<keyword evidence="4" id="KW-0418">Kinase</keyword>
<dbReference type="Pfam" id="PF08543">
    <property type="entry name" value="Phos_pyr_kin"/>
    <property type="match status" value="1"/>
</dbReference>
<dbReference type="GO" id="GO:0008902">
    <property type="term" value="F:hydroxymethylpyrimidine kinase activity"/>
    <property type="evidence" value="ECO:0007669"/>
    <property type="project" value="UniProtKB-EC"/>
</dbReference>
<dbReference type="GO" id="GO:0008972">
    <property type="term" value="F:phosphomethylpyrimidine kinase activity"/>
    <property type="evidence" value="ECO:0007669"/>
    <property type="project" value="UniProtKB-EC"/>
</dbReference>
<evidence type="ECO:0000313" key="5">
    <source>
        <dbReference type="Proteomes" id="UP001595766"/>
    </source>
</evidence>
<dbReference type="PANTHER" id="PTHR20858:SF17">
    <property type="entry name" value="HYDROXYMETHYLPYRIMIDINE_PHOSPHOMETHYLPYRIMIDINE KINASE THI20-RELATED"/>
    <property type="match status" value="1"/>
</dbReference>
<evidence type="ECO:0000256" key="1">
    <source>
        <dbReference type="ARBA" id="ARBA00004948"/>
    </source>
</evidence>
<comment type="caution">
    <text evidence="4">The sequence shown here is derived from an EMBL/GenBank/DDBJ whole genome shotgun (WGS) entry which is preliminary data.</text>
</comment>
<proteinExistence type="predicted"/>
<reference evidence="5" key="1">
    <citation type="journal article" date="2019" name="Int. J. Syst. Evol. Microbiol.">
        <title>The Global Catalogue of Microorganisms (GCM) 10K type strain sequencing project: providing services to taxonomists for standard genome sequencing and annotation.</title>
        <authorList>
            <consortium name="The Broad Institute Genomics Platform"/>
            <consortium name="The Broad Institute Genome Sequencing Center for Infectious Disease"/>
            <person name="Wu L."/>
            <person name="Ma J."/>
        </authorList>
    </citation>
    <scope>NUCLEOTIDE SEQUENCE [LARGE SCALE GENOMIC DNA]</scope>
    <source>
        <strain evidence="5">CECT 8551</strain>
    </source>
</reference>
<sequence>MKMKKKYVPVLSIAGSDSSGGAGIQADLKSFSALGCYGMTVLTATTAQNTKGVRGIHGIPVGHIIDQLDAILDDIPPKAIKIGMLDRPEVVEALANRLKNFSIPIVFDPVMVATSGDRLIQEETIASIKEYLMPIATLLTPNLDEAALLCGFEVNSFDLMKKAGKKLFDLNNQAILIKGGHLDNEVIQDLLILKHGESFVFENSKITSKNVHGTGCSLSSAIAAELAKGEVLQEAVLKARNYIFQAILLGRSVQIGHGNGPLNHFFNPQKQIINEVE</sequence>
<dbReference type="EC" id="2.7.1.49" evidence="2"/>
<dbReference type="InterPro" id="IPR013749">
    <property type="entry name" value="PM/HMP-P_kinase-1"/>
</dbReference>
<evidence type="ECO:0000259" key="3">
    <source>
        <dbReference type="Pfam" id="PF08543"/>
    </source>
</evidence>
<accession>A0ABV8EIJ6</accession>
<protein>
    <recommendedName>
        <fullName evidence="2">hydroxymethylpyrimidine kinase</fullName>
        <ecNumber evidence="2">2.7.1.49</ecNumber>
    </recommendedName>
</protein>
<evidence type="ECO:0000256" key="2">
    <source>
        <dbReference type="ARBA" id="ARBA00012135"/>
    </source>
</evidence>
<dbReference type="RefSeq" id="WP_317208434.1">
    <property type="nucleotide sequence ID" value="NZ_JAKZGR010000006.1"/>
</dbReference>
<dbReference type="NCBIfam" id="TIGR00097">
    <property type="entry name" value="HMP-P_kinase"/>
    <property type="match status" value="1"/>
</dbReference>
<dbReference type="Proteomes" id="UP001595766">
    <property type="component" value="Unassembled WGS sequence"/>
</dbReference>
<dbReference type="SUPFAM" id="SSF53613">
    <property type="entry name" value="Ribokinase-like"/>
    <property type="match status" value="1"/>
</dbReference>
<dbReference type="EMBL" id="JBHSAV010000003">
    <property type="protein sequence ID" value="MFC3974902.1"/>
    <property type="molecule type" value="Genomic_DNA"/>
</dbReference>
<dbReference type="PANTHER" id="PTHR20858">
    <property type="entry name" value="PHOSPHOMETHYLPYRIMIDINE KINASE"/>
    <property type="match status" value="1"/>
</dbReference>
<gene>
    <name evidence="4" type="primary">thiD</name>
    <name evidence="4" type="ORF">ACFOUP_00805</name>
</gene>
<name>A0ABV8EIJ6_9BACT</name>
<dbReference type="InterPro" id="IPR029056">
    <property type="entry name" value="Ribokinase-like"/>
</dbReference>
<feature type="domain" description="Pyridoxamine kinase/Phosphomethylpyrimidine kinase" evidence="3">
    <location>
        <begin position="17"/>
        <end position="263"/>
    </location>
</feature>
<dbReference type="InterPro" id="IPR004399">
    <property type="entry name" value="HMP/HMP-P_kinase_dom"/>
</dbReference>
<dbReference type="CDD" id="cd01169">
    <property type="entry name" value="HMPP_kinase"/>
    <property type="match status" value="1"/>
</dbReference>
<keyword evidence="5" id="KW-1185">Reference proteome</keyword>
<keyword evidence="4" id="KW-0808">Transferase</keyword>
<dbReference type="Gene3D" id="3.40.1190.20">
    <property type="match status" value="1"/>
</dbReference>